<dbReference type="EMBL" id="MN739664">
    <property type="protein sequence ID" value="QHT19290.1"/>
    <property type="molecule type" value="Genomic_DNA"/>
</dbReference>
<reference evidence="1" key="1">
    <citation type="journal article" date="2020" name="Nature">
        <title>Giant virus diversity and host interactions through global metagenomics.</title>
        <authorList>
            <person name="Schulz F."/>
            <person name="Roux S."/>
            <person name="Paez-Espino D."/>
            <person name="Jungbluth S."/>
            <person name="Walsh D.A."/>
            <person name="Denef V.J."/>
            <person name="McMahon K.D."/>
            <person name="Konstantinidis K.T."/>
            <person name="Eloe-Fadrosh E.A."/>
            <person name="Kyrpides N.C."/>
            <person name="Woyke T."/>
        </authorList>
    </citation>
    <scope>NUCLEOTIDE SEQUENCE</scope>
    <source>
        <strain evidence="1">GVMAG-M-3300023174-57</strain>
    </source>
</reference>
<protein>
    <submittedName>
        <fullName evidence="1">Uncharacterized protein</fullName>
    </submittedName>
</protein>
<accession>A0A6C0DSG0</accession>
<organism evidence="1">
    <name type="scientific">viral metagenome</name>
    <dbReference type="NCBI Taxonomy" id="1070528"/>
    <lineage>
        <taxon>unclassified sequences</taxon>
        <taxon>metagenomes</taxon>
        <taxon>organismal metagenomes</taxon>
    </lineage>
</organism>
<sequence length="108" mass="12098">MATVACQIYRSDGTAAPLIHVSRSTTIAELISETGVVLFTGPHGDQGGTPIINWTWTLVDLNMWFPEPRYVAEISLYKATDVHLYNRARYEMYAGLDRPPSAKRARLD</sequence>
<dbReference type="AlphaFoldDB" id="A0A6C0DSG0"/>
<name>A0A6C0DSG0_9ZZZZ</name>
<proteinExistence type="predicted"/>
<evidence type="ECO:0000313" key="1">
    <source>
        <dbReference type="EMBL" id="QHT19290.1"/>
    </source>
</evidence>